<dbReference type="AlphaFoldDB" id="A0A840BPQ6"/>
<dbReference type="GO" id="GO:0006935">
    <property type="term" value="P:chemotaxis"/>
    <property type="evidence" value="ECO:0007669"/>
    <property type="project" value="UniProtKB-ARBA"/>
</dbReference>
<dbReference type="GO" id="GO:0016020">
    <property type="term" value="C:membrane"/>
    <property type="evidence" value="ECO:0007669"/>
    <property type="project" value="UniProtKB-SubCell"/>
</dbReference>
<dbReference type="FunFam" id="1.10.287.950:FF:000001">
    <property type="entry name" value="Methyl-accepting chemotaxis sensory transducer"/>
    <property type="match status" value="1"/>
</dbReference>
<protein>
    <submittedName>
        <fullName evidence="12">PAS domain S-box-containing protein</fullName>
    </submittedName>
</protein>
<feature type="transmembrane region" description="Helical" evidence="8">
    <location>
        <begin position="339"/>
        <end position="359"/>
    </location>
</feature>
<evidence type="ECO:0000256" key="2">
    <source>
        <dbReference type="ARBA" id="ARBA00022692"/>
    </source>
</evidence>
<dbReference type="NCBIfam" id="TIGR00229">
    <property type="entry name" value="sensory_box"/>
    <property type="match status" value="1"/>
</dbReference>
<keyword evidence="2 8" id="KW-0812">Transmembrane</keyword>
<feature type="domain" description="PAS" evidence="10">
    <location>
        <begin position="25"/>
        <end position="50"/>
    </location>
</feature>
<feature type="transmembrane region" description="Helical" evidence="8">
    <location>
        <begin position="161"/>
        <end position="181"/>
    </location>
</feature>
<evidence type="ECO:0000313" key="12">
    <source>
        <dbReference type="EMBL" id="MBB4013449.1"/>
    </source>
</evidence>
<organism evidence="12 13">
    <name type="scientific">Niveibacterium umoris</name>
    <dbReference type="NCBI Taxonomy" id="1193620"/>
    <lineage>
        <taxon>Bacteria</taxon>
        <taxon>Pseudomonadati</taxon>
        <taxon>Pseudomonadota</taxon>
        <taxon>Betaproteobacteria</taxon>
        <taxon>Rhodocyclales</taxon>
        <taxon>Rhodocyclaceae</taxon>
        <taxon>Niveibacterium</taxon>
    </lineage>
</organism>
<dbReference type="PROSITE" id="PS50112">
    <property type="entry name" value="PAS"/>
    <property type="match status" value="1"/>
</dbReference>
<keyword evidence="3 8" id="KW-1133">Transmembrane helix</keyword>
<comment type="caution">
    <text evidence="12">The sequence shown here is derived from an EMBL/GenBank/DDBJ whole genome shotgun (WGS) entry which is preliminary data.</text>
</comment>
<dbReference type="Proteomes" id="UP000561045">
    <property type="component" value="Unassembled WGS sequence"/>
</dbReference>
<dbReference type="Pfam" id="PF12729">
    <property type="entry name" value="4HB_MCP_1"/>
    <property type="match status" value="1"/>
</dbReference>
<keyword evidence="13" id="KW-1185">Reference proteome</keyword>
<feature type="domain" description="Methyl-accepting transducer" evidence="9">
    <location>
        <begin position="419"/>
        <end position="655"/>
    </location>
</feature>
<evidence type="ECO:0000259" key="11">
    <source>
        <dbReference type="PROSITE" id="PS50885"/>
    </source>
</evidence>
<dbReference type="InterPro" id="IPR000014">
    <property type="entry name" value="PAS"/>
</dbReference>
<dbReference type="PROSITE" id="PS50111">
    <property type="entry name" value="CHEMOTAXIS_TRANSDUC_2"/>
    <property type="match status" value="1"/>
</dbReference>
<evidence type="ECO:0000256" key="4">
    <source>
        <dbReference type="ARBA" id="ARBA00023136"/>
    </source>
</evidence>
<dbReference type="CDD" id="cd11386">
    <property type="entry name" value="MCP_signal"/>
    <property type="match status" value="1"/>
</dbReference>
<gene>
    <name evidence="12" type="ORF">GGR36_002795</name>
</gene>
<dbReference type="EMBL" id="JACIET010000002">
    <property type="protein sequence ID" value="MBB4013449.1"/>
    <property type="molecule type" value="Genomic_DNA"/>
</dbReference>
<accession>A0A840BPQ6</accession>
<dbReference type="SMART" id="SM00283">
    <property type="entry name" value="MA"/>
    <property type="match status" value="1"/>
</dbReference>
<evidence type="ECO:0000313" key="13">
    <source>
        <dbReference type="Proteomes" id="UP000561045"/>
    </source>
</evidence>
<dbReference type="Gene3D" id="1.10.287.950">
    <property type="entry name" value="Methyl-accepting chemotaxis protein"/>
    <property type="match status" value="1"/>
</dbReference>
<evidence type="ECO:0000256" key="8">
    <source>
        <dbReference type="SAM" id="Phobius"/>
    </source>
</evidence>
<proteinExistence type="inferred from homology"/>
<dbReference type="SUPFAM" id="SSF55785">
    <property type="entry name" value="PYP-like sensor domain (PAS domain)"/>
    <property type="match status" value="1"/>
</dbReference>
<dbReference type="InterPro" id="IPR013655">
    <property type="entry name" value="PAS_fold_3"/>
</dbReference>
<dbReference type="Gene3D" id="3.30.450.20">
    <property type="entry name" value="PAS domain"/>
    <property type="match status" value="1"/>
</dbReference>
<dbReference type="SMART" id="SM00091">
    <property type="entry name" value="PAS"/>
    <property type="match status" value="1"/>
</dbReference>
<evidence type="ECO:0000259" key="10">
    <source>
        <dbReference type="PROSITE" id="PS50112"/>
    </source>
</evidence>
<dbReference type="InterPro" id="IPR024478">
    <property type="entry name" value="HlyB_4HB_MCP"/>
</dbReference>
<dbReference type="Pfam" id="PF00015">
    <property type="entry name" value="MCPsignal"/>
    <property type="match status" value="1"/>
</dbReference>
<dbReference type="PROSITE" id="PS50885">
    <property type="entry name" value="HAMP"/>
    <property type="match status" value="1"/>
</dbReference>
<keyword evidence="5 7" id="KW-0807">Transducer</keyword>
<dbReference type="CDD" id="cd06225">
    <property type="entry name" value="HAMP"/>
    <property type="match status" value="1"/>
</dbReference>
<dbReference type="CDD" id="cd00130">
    <property type="entry name" value="PAS"/>
    <property type="match status" value="1"/>
</dbReference>
<name>A0A840BPQ6_9RHOO</name>
<dbReference type="SUPFAM" id="SSF58104">
    <property type="entry name" value="Methyl-accepting chemotaxis protein (MCP) signaling domain"/>
    <property type="match status" value="1"/>
</dbReference>
<comment type="subcellular location">
    <subcellularLocation>
        <location evidence="1">Membrane</location>
        <topology evidence="1">Multi-pass membrane protein</topology>
    </subcellularLocation>
</comment>
<evidence type="ECO:0000256" key="5">
    <source>
        <dbReference type="ARBA" id="ARBA00023224"/>
    </source>
</evidence>
<feature type="domain" description="HAMP" evidence="11">
    <location>
        <begin position="362"/>
        <end position="414"/>
    </location>
</feature>
<evidence type="ECO:0000259" key="9">
    <source>
        <dbReference type="PROSITE" id="PS50111"/>
    </source>
</evidence>
<dbReference type="InterPro" id="IPR003660">
    <property type="entry name" value="HAMP_dom"/>
</dbReference>
<reference evidence="12 13" key="1">
    <citation type="submission" date="2020-08" db="EMBL/GenBank/DDBJ databases">
        <title>Genomic Encyclopedia of Type Strains, Phase IV (KMG-IV): sequencing the most valuable type-strain genomes for metagenomic binning, comparative biology and taxonomic classification.</title>
        <authorList>
            <person name="Goeker M."/>
        </authorList>
    </citation>
    <scope>NUCLEOTIDE SEQUENCE [LARGE SCALE GENOMIC DNA]</scope>
    <source>
        <strain evidence="12 13">DSM 106739</strain>
    </source>
</reference>
<dbReference type="Pfam" id="PF08447">
    <property type="entry name" value="PAS_3"/>
    <property type="match status" value="1"/>
</dbReference>
<dbReference type="InterPro" id="IPR035965">
    <property type="entry name" value="PAS-like_dom_sf"/>
</dbReference>
<evidence type="ECO:0000256" key="3">
    <source>
        <dbReference type="ARBA" id="ARBA00022989"/>
    </source>
</evidence>
<dbReference type="SMART" id="SM00304">
    <property type="entry name" value="HAMP"/>
    <property type="match status" value="2"/>
</dbReference>
<evidence type="ECO:0000256" key="6">
    <source>
        <dbReference type="ARBA" id="ARBA00029447"/>
    </source>
</evidence>
<comment type="similarity">
    <text evidence="6">Belongs to the methyl-accepting chemotaxis (MCP) protein family.</text>
</comment>
<dbReference type="PANTHER" id="PTHR32089:SF119">
    <property type="entry name" value="METHYL-ACCEPTING CHEMOTAXIS PROTEIN CTPL"/>
    <property type="match status" value="1"/>
</dbReference>
<dbReference type="Pfam" id="PF00672">
    <property type="entry name" value="HAMP"/>
    <property type="match status" value="1"/>
</dbReference>
<dbReference type="PANTHER" id="PTHR32089">
    <property type="entry name" value="METHYL-ACCEPTING CHEMOTAXIS PROTEIN MCPB"/>
    <property type="match status" value="1"/>
</dbReference>
<keyword evidence="4 8" id="KW-0472">Membrane</keyword>
<evidence type="ECO:0000256" key="1">
    <source>
        <dbReference type="ARBA" id="ARBA00004141"/>
    </source>
</evidence>
<dbReference type="RefSeq" id="WP_183635318.1">
    <property type="nucleotide sequence ID" value="NZ_BAABLE010000005.1"/>
</dbReference>
<dbReference type="InterPro" id="IPR004089">
    <property type="entry name" value="MCPsignal_dom"/>
</dbReference>
<dbReference type="GO" id="GO:0007165">
    <property type="term" value="P:signal transduction"/>
    <property type="evidence" value="ECO:0007669"/>
    <property type="project" value="UniProtKB-KW"/>
</dbReference>
<evidence type="ECO:0000256" key="7">
    <source>
        <dbReference type="PROSITE-ProRule" id="PRU00284"/>
    </source>
</evidence>
<sequence>MRNNQPVTQTEYLLHDGAAIISRTDRKGQITACNEEFVEAAGFTREELIGAPHNLVRHPDMPIEAFRDLWATLKKGRPWSGMVKNRRKNGDHYWVRASVAPLPDDSGYSSVRTRPSREEVAAAEALYARMRGDPGIRLSQGQVRTRRSRLRLPGMRVASRLWLMVLIPLLTIAVVAGDGLFDLRHANNALATIYEDRLVPIDRLAEINDLNQMSLIDLLLAEQEAADKAALARHRAAINENKAGIAKAWQSYLATDVTPDEKPLADAHLTQRDAMWALIEQGMGQIEAGSIDAARKTIHEDLQAQRMVQEDSIDRLKTFQVSASTESYEASKRSFTSSMVRAIALIVLGGGLTLAIALANQRHILRNLHAARHATRAIARGNLTATLPPGSNDELGEMISDVAIMRNSLHELIATIRQNAEALNQASSELAAAAGRSAEVSQSQSSTASGMAAAVEELSVSIDMVEDRANLASGATQEASESSSEGGRVIGEASSEMQRIAAAINTAAGSIGELEQLSRQISGIVGVIREVSDQTNLLALNAAIEAARAGEQGRGFAVVADEVRKLAERTGKATGEIGGMISQIQQCTERAVQEMNSSVTQAASGVDLARQAGQSITGILDGSQRVLAAVNDISHALREQAAAAREITKQVEFVARNAETGSTAATLVAESARHLEQLAAQTHALTEQFRIA</sequence>